<dbReference type="Gene3D" id="1.10.10.60">
    <property type="entry name" value="Homeodomain-like"/>
    <property type="match status" value="1"/>
</dbReference>
<keyword evidence="3" id="KW-0804">Transcription</keyword>
<evidence type="ECO:0000256" key="3">
    <source>
        <dbReference type="ARBA" id="ARBA00023163"/>
    </source>
</evidence>
<dbReference type="EMBL" id="UINC01003033">
    <property type="protein sequence ID" value="SVA02721.1"/>
    <property type="molecule type" value="Genomic_DNA"/>
</dbReference>
<dbReference type="InterPro" id="IPR018060">
    <property type="entry name" value="HTH_AraC"/>
</dbReference>
<dbReference type="AlphaFoldDB" id="A0A381SHB7"/>
<dbReference type="Gene3D" id="3.40.50.880">
    <property type="match status" value="1"/>
</dbReference>
<evidence type="ECO:0000256" key="2">
    <source>
        <dbReference type="ARBA" id="ARBA00023125"/>
    </source>
</evidence>
<feature type="domain" description="HTH araC/xylS-type" evidence="4">
    <location>
        <begin position="215"/>
        <end position="313"/>
    </location>
</feature>
<dbReference type="SUPFAM" id="SSF46689">
    <property type="entry name" value="Homeodomain-like"/>
    <property type="match status" value="1"/>
</dbReference>
<dbReference type="InterPro" id="IPR029062">
    <property type="entry name" value="Class_I_gatase-like"/>
</dbReference>
<dbReference type="GO" id="GO:0043565">
    <property type="term" value="F:sequence-specific DNA binding"/>
    <property type="evidence" value="ECO:0007669"/>
    <property type="project" value="InterPro"/>
</dbReference>
<reference evidence="5" key="1">
    <citation type="submission" date="2018-05" db="EMBL/GenBank/DDBJ databases">
        <authorList>
            <person name="Lanie J.A."/>
            <person name="Ng W.-L."/>
            <person name="Kazmierczak K.M."/>
            <person name="Andrzejewski T.M."/>
            <person name="Davidsen T.M."/>
            <person name="Wayne K.J."/>
            <person name="Tettelin H."/>
            <person name="Glass J.I."/>
            <person name="Rusch D."/>
            <person name="Podicherti R."/>
            <person name="Tsui H.-C.T."/>
            <person name="Winkler M.E."/>
        </authorList>
    </citation>
    <scope>NUCLEOTIDE SEQUENCE</scope>
</reference>
<dbReference type="CDD" id="cd03136">
    <property type="entry name" value="GATase1_AraC_ArgR_like"/>
    <property type="match status" value="1"/>
</dbReference>
<proteinExistence type="predicted"/>
<evidence type="ECO:0000313" key="5">
    <source>
        <dbReference type="EMBL" id="SVA02721.1"/>
    </source>
</evidence>
<dbReference type="GO" id="GO:0003700">
    <property type="term" value="F:DNA-binding transcription factor activity"/>
    <property type="evidence" value="ECO:0007669"/>
    <property type="project" value="InterPro"/>
</dbReference>
<protein>
    <recommendedName>
        <fullName evidence="4">HTH araC/xylS-type domain-containing protein</fullName>
    </recommendedName>
</protein>
<gene>
    <name evidence="5" type="ORF">METZ01_LOCUS55575</name>
</gene>
<dbReference type="PROSITE" id="PS01124">
    <property type="entry name" value="HTH_ARAC_FAMILY_2"/>
    <property type="match status" value="1"/>
</dbReference>
<dbReference type="SMART" id="SM00342">
    <property type="entry name" value="HTH_ARAC"/>
    <property type="match status" value="1"/>
</dbReference>
<dbReference type="InterPro" id="IPR009057">
    <property type="entry name" value="Homeodomain-like_sf"/>
</dbReference>
<keyword evidence="2" id="KW-0238">DNA-binding</keyword>
<accession>A0A381SHB7</accession>
<dbReference type="Pfam" id="PF12833">
    <property type="entry name" value="HTH_18"/>
    <property type="match status" value="1"/>
</dbReference>
<dbReference type="PANTHER" id="PTHR43280">
    <property type="entry name" value="ARAC-FAMILY TRANSCRIPTIONAL REGULATOR"/>
    <property type="match status" value="1"/>
</dbReference>
<keyword evidence="1" id="KW-0805">Transcription regulation</keyword>
<evidence type="ECO:0000259" key="4">
    <source>
        <dbReference type="PROSITE" id="PS01124"/>
    </source>
</evidence>
<dbReference type="PANTHER" id="PTHR43280:SF28">
    <property type="entry name" value="HTH-TYPE TRANSCRIPTIONAL ACTIVATOR RHAS"/>
    <property type="match status" value="1"/>
</dbReference>
<organism evidence="5">
    <name type="scientific">marine metagenome</name>
    <dbReference type="NCBI Taxonomy" id="408172"/>
    <lineage>
        <taxon>unclassified sequences</taxon>
        <taxon>metagenomes</taxon>
        <taxon>ecological metagenomes</taxon>
    </lineage>
</organism>
<dbReference type="Pfam" id="PF01965">
    <property type="entry name" value="DJ-1_PfpI"/>
    <property type="match status" value="1"/>
</dbReference>
<sequence>MDTREYNFTFILEPEFPINSYILASESLRIANQYQMKKIFHTHLISEKGKQVRSTNGMWFKTDGSLDEINKPDFIFLFASNLPTQKNSKKLLSTLRKYHHKKSVIVAIDTAAFAIAQAGLINNNTEITLHWETKQIFLERYPEIKVTDDVCTINDNIHFCSGGIAMLDYMIKIITNLKGPILAKEISDALIHTPRNFNHSQKNNEYNSIKSNLCQKAIGIMEKNIEFPIKIFNLAKQLGVSIRTLERQFLKDYKKSPIKFYLQIRLNYARNFLFYEDYKINDIAHICGFHYNSVFINAFIKEFHKTPTEFRKYFRKEQNSNLQSEL</sequence>
<name>A0A381SHB7_9ZZZZ</name>
<evidence type="ECO:0000256" key="1">
    <source>
        <dbReference type="ARBA" id="ARBA00023015"/>
    </source>
</evidence>
<dbReference type="SUPFAM" id="SSF52317">
    <property type="entry name" value="Class I glutamine amidotransferase-like"/>
    <property type="match status" value="1"/>
</dbReference>
<dbReference type="InterPro" id="IPR002818">
    <property type="entry name" value="DJ-1/PfpI"/>
</dbReference>